<proteinExistence type="predicted"/>
<dbReference type="RefSeq" id="WP_123863732.1">
    <property type="nucleotide sequence ID" value="NZ_CP002581.1"/>
</dbReference>
<organism evidence="1 2">
    <name type="scientific">Burkholderia plantarii</name>
    <dbReference type="NCBI Taxonomy" id="41899"/>
    <lineage>
        <taxon>Bacteria</taxon>
        <taxon>Pseudomonadati</taxon>
        <taxon>Pseudomonadota</taxon>
        <taxon>Betaproteobacteria</taxon>
        <taxon>Burkholderiales</taxon>
        <taxon>Burkholderiaceae</taxon>
        <taxon>Burkholderia</taxon>
    </lineage>
</organism>
<dbReference type="Proteomes" id="UP000031838">
    <property type="component" value="Chromosome 2"/>
</dbReference>
<evidence type="ECO:0000313" key="2">
    <source>
        <dbReference type="Proteomes" id="UP000031838"/>
    </source>
</evidence>
<gene>
    <name evidence="1" type="ORF">BGL_2c10740</name>
</gene>
<sequence>MYVCKNAPFCTYTSASPGDCPFCHTPLVAQAQPTAQAAAQPAAQASPPAAAVVPALAVQGLAGPVADGYPAVIGGRETWTVSSPNTPGANITGLSFDVTPAGAIVGNYTATDTAGAVTPFAAGAGQATFHWATSGAVTIVVTADVNGQAATTTIAVTVASPALAHYSAQTGVSQILAPLRVPGDPASSVCTLSFGNTALQRPGIAATATVNLPAGFAWQGKLCMTQTFRVNRPGTAADGAALPDGVSPGEVVDREFIYPFECDGEECDGPFDTAAGAATHTLTTDDTPSSLLGGSGPMLVKQSVRIDETYHLYVMFKPTGGVWVALGEIVWRWQASATYTGGAGQLFALFIGAQSSENTALAASAVFPRMPLWTGNADDYLDETE</sequence>
<accession>A0A0B6RUW6</accession>
<name>A0A0B6RUW6_BURPL</name>
<dbReference type="KEGG" id="bgp:BGL_2c10740"/>
<dbReference type="HOGENOM" id="CLU_717033_0_0_4"/>
<dbReference type="EMBL" id="CP002581">
    <property type="protein sequence ID" value="AJK49152.1"/>
    <property type="molecule type" value="Genomic_DNA"/>
</dbReference>
<dbReference type="AlphaFoldDB" id="A0A0B6RUW6"/>
<evidence type="ECO:0000313" key="1">
    <source>
        <dbReference type="EMBL" id="AJK49152.1"/>
    </source>
</evidence>
<reference evidence="2" key="1">
    <citation type="submission" date="2011-03" db="EMBL/GenBank/DDBJ databases">
        <authorList>
            <person name="Voget S."/>
            <person name="Streit W.R."/>
            <person name="Jaeger K.E."/>
            <person name="Daniel R."/>
        </authorList>
    </citation>
    <scope>NUCLEOTIDE SEQUENCE [LARGE SCALE GENOMIC DNA]</scope>
    <source>
        <strain evidence="2">PG1</strain>
    </source>
</reference>
<reference evidence="1 2" key="2">
    <citation type="journal article" date="2016" name="Appl. Microbiol. Biotechnol.">
        <title>Mutations improving production and secretion of extracellular lipase by Burkholderia glumae PG1.</title>
        <authorList>
            <person name="Knapp A."/>
            <person name="Voget S."/>
            <person name="Gao R."/>
            <person name="Zaburannyi N."/>
            <person name="Krysciak D."/>
            <person name="Breuer M."/>
            <person name="Hauer B."/>
            <person name="Streit W.R."/>
            <person name="Muller R."/>
            <person name="Daniel R."/>
            <person name="Jaeger K.E."/>
        </authorList>
    </citation>
    <scope>NUCLEOTIDE SEQUENCE [LARGE SCALE GENOMIC DNA]</scope>
    <source>
        <strain evidence="1 2">PG1</strain>
    </source>
</reference>
<protein>
    <submittedName>
        <fullName evidence="1">Uncharacterized protein</fullName>
    </submittedName>
</protein>
<keyword evidence="2" id="KW-1185">Reference proteome</keyword>